<dbReference type="Proteomes" id="UP001054821">
    <property type="component" value="Chromosome 1"/>
</dbReference>
<organism evidence="1 2">
    <name type="scientific">Prunus dulcis</name>
    <name type="common">Almond</name>
    <name type="synonym">Amygdalus dulcis</name>
    <dbReference type="NCBI Taxonomy" id="3755"/>
    <lineage>
        <taxon>Eukaryota</taxon>
        <taxon>Viridiplantae</taxon>
        <taxon>Streptophyta</taxon>
        <taxon>Embryophyta</taxon>
        <taxon>Tracheophyta</taxon>
        <taxon>Spermatophyta</taxon>
        <taxon>Magnoliopsida</taxon>
        <taxon>eudicotyledons</taxon>
        <taxon>Gunneridae</taxon>
        <taxon>Pentapetalae</taxon>
        <taxon>rosids</taxon>
        <taxon>fabids</taxon>
        <taxon>Rosales</taxon>
        <taxon>Rosaceae</taxon>
        <taxon>Amygdaloideae</taxon>
        <taxon>Amygdaleae</taxon>
        <taxon>Prunus</taxon>
    </lineage>
</organism>
<evidence type="ECO:0000313" key="2">
    <source>
        <dbReference type="Proteomes" id="UP001054821"/>
    </source>
</evidence>
<accession>A0AAD5F2W3</accession>
<dbReference type="EMBL" id="JAJFAZ020000001">
    <property type="protein sequence ID" value="KAI5351272.1"/>
    <property type="molecule type" value="Genomic_DNA"/>
</dbReference>
<proteinExistence type="predicted"/>
<protein>
    <submittedName>
        <fullName evidence="1">Uncharacterized protein</fullName>
    </submittedName>
</protein>
<name>A0AAD5F2W3_PRUDU</name>
<sequence>MVYILPASYRSKEGQPYNIEGDSLIKDHSTALIGITDDCDERPDILRVSNSSPTVGCISTSKSGTPHVFITKPTRSMTKHLRPLFISTRINGVPFKKVLIDGGAVVNILPFKRLEKLGKSKAGLIPTDSNLA</sequence>
<keyword evidence="2" id="KW-1185">Reference proteome</keyword>
<reference evidence="1 2" key="1">
    <citation type="journal article" date="2022" name="G3 (Bethesda)">
        <title>Whole-genome sequence and methylome profiling of the almond [Prunus dulcis (Mill.) D.A. Webb] cultivar 'Nonpareil'.</title>
        <authorList>
            <person name="D'Amico-Willman K.M."/>
            <person name="Ouma W.Z."/>
            <person name="Meulia T."/>
            <person name="Sideli G.M."/>
            <person name="Gradziel T.M."/>
            <person name="Fresnedo-Ramirez J."/>
        </authorList>
    </citation>
    <scope>NUCLEOTIDE SEQUENCE [LARGE SCALE GENOMIC DNA]</scope>
    <source>
        <strain evidence="1">Clone GOH B32 T37-40</strain>
    </source>
</reference>
<gene>
    <name evidence="1" type="ORF">L3X38_004163</name>
</gene>
<dbReference type="AlphaFoldDB" id="A0AAD5F2W3"/>
<evidence type="ECO:0000313" key="1">
    <source>
        <dbReference type="EMBL" id="KAI5351272.1"/>
    </source>
</evidence>
<comment type="caution">
    <text evidence="1">The sequence shown here is derived from an EMBL/GenBank/DDBJ whole genome shotgun (WGS) entry which is preliminary data.</text>
</comment>